<accession>A0A3Q0KTI4</accession>
<evidence type="ECO:0000256" key="1">
    <source>
        <dbReference type="ARBA" id="ARBA00004141"/>
    </source>
</evidence>
<evidence type="ECO:0000256" key="4">
    <source>
        <dbReference type="ARBA" id="ARBA00023136"/>
    </source>
</evidence>
<protein>
    <submittedName>
        <fullName evidence="7">G_PROTEIN_RECEP_F2_4 domain-containing protein</fullName>
    </submittedName>
</protein>
<dbReference type="AlphaFoldDB" id="A0A3Q0KTI4"/>
<dbReference type="InterPro" id="IPR000832">
    <property type="entry name" value="GPCR_2_secretin-like"/>
</dbReference>
<keyword evidence="3 5" id="KW-1133">Transmembrane helix</keyword>
<dbReference type="GO" id="GO:0004930">
    <property type="term" value="F:G protein-coupled receptor activity"/>
    <property type="evidence" value="ECO:0007669"/>
    <property type="project" value="InterPro"/>
</dbReference>
<dbReference type="Gene3D" id="1.20.1070.10">
    <property type="entry name" value="Rhodopsin 7-helix transmembrane proteins"/>
    <property type="match status" value="1"/>
</dbReference>
<keyword evidence="2 5" id="KW-0812">Transmembrane</keyword>
<organism evidence="6 7">
    <name type="scientific">Schistosoma mansoni</name>
    <name type="common">Blood fluke</name>
    <dbReference type="NCBI Taxonomy" id="6183"/>
    <lineage>
        <taxon>Eukaryota</taxon>
        <taxon>Metazoa</taxon>
        <taxon>Spiralia</taxon>
        <taxon>Lophotrochozoa</taxon>
        <taxon>Platyhelminthes</taxon>
        <taxon>Trematoda</taxon>
        <taxon>Digenea</taxon>
        <taxon>Strigeidida</taxon>
        <taxon>Schistosomatoidea</taxon>
        <taxon>Schistosomatidae</taxon>
        <taxon>Schistosoma</taxon>
    </lineage>
</organism>
<sequence length="709" mass="81022">MKMMWKYIISIIFYFIINNFNISINIIHSMDIITINQLSKHDTCNSLLAKCYCDELCTKKSDCCSDYPLYNNSFHDNNILTTTCVKKIHYVTDEPNIIEEYEDLSEEIYAISNCPLNTSKKIASRCNRSKYINIEFNDLSTLDRKNKDILSKEYISGIISNKILFHFKTSDIRAIAPVVSLKTNRIYANIDCAQCHGELKSIPGENFHNSMKKYLKFYTVKIRCHLAGKNKYRICLLDTALPPSYSRSCPTLLRSNITPLSMSNKRIRWHEFLALPQKYLGFEMDTNEEEQEEEEEEKKSTVLRITESIFDVLQIIVSIFSAICLCTLLIIHGKTKSLYQKLSNQLIMGLASSILSLLLIYLTLPLIIEHINILNRQLCVMIAFLIHYFFLCSFIWMLTFGINLLNTFGGIHTCLLCCSYIKLKVTKSKEKVDSINHRFISRAMQSMVIQSAKRSGSNSMKSIVFSSLLSIILPFCFVIPAIIINEKTYPNECIHEQRVAKMLNNEVDESICTKSQKILSYLTPGFCPPEDCTRPWFTINEAFFLWFLAPTTVLLAFNCLVLIIVGTHIWFLSQNELNISTGIGSESDTNDFPKQSRKMLKICFNLSIILGIVWIFQILASLLPDVPLIGRVASLVSSAQGAALTFTTTSNLKRKAKTTCEWTSIFTLSNSNTSGTNHTFRNWIRPEKLKTNSLEKPDSNLQSTKCDDN</sequence>
<dbReference type="Pfam" id="PF00002">
    <property type="entry name" value="7tm_2"/>
    <property type="match status" value="1"/>
</dbReference>
<keyword evidence="6" id="KW-1185">Reference proteome</keyword>
<reference evidence="6" key="1">
    <citation type="journal article" date="2012" name="PLoS Negl. Trop. Dis.">
        <title>A systematically improved high quality genome and transcriptome of the human blood fluke Schistosoma mansoni.</title>
        <authorList>
            <person name="Protasio A.V."/>
            <person name="Tsai I.J."/>
            <person name="Babbage A."/>
            <person name="Nichol S."/>
            <person name="Hunt M."/>
            <person name="Aslett M.A."/>
            <person name="De Silva N."/>
            <person name="Velarde G.S."/>
            <person name="Anderson T.J."/>
            <person name="Clark R.C."/>
            <person name="Davidson C."/>
            <person name="Dillon G.P."/>
            <person name="Holroyd N.E."/>
            <person name="LoVerde P.T."/>
            <person name="Lloyd C."/>
            <person name="McQuillan J."/>
            <person name="Oliveira G."/>
            <person name="Otto T.D."/>
            <person name="Parker-Manuel S.J."/>
            <person name="Quail M.A."/>
            <person name="Wilson R.A."/>
            <person name="Zerlotini A."/>
            <person name="Dunne D.W."/>
            <person name="Berriman M."/>
        </authorList>
    </citation>
    <scope>NUCLEOTIDE SEQUENCE [LARGE SCALE GENOMIC DNA]</scope>
    <source>
        <strain evidence="6">Puerto Rican</strain>
    </source>
</reference>
<feature type="transmembrane region" description="Helical" evidence="5">
    <location>
        <begin position="308"/>
        <end position="331"/>
    </location>
</feature>
<evidence type="ECO:0000313" key="7">
    <source>
        <dbReference type="WBParaSite" id="Smp_176820.1"/>
    </source>
</evidence>
<feature type="transmembrane region" description="Helical" evidence="5">
    <location>
        <begin position="463"/>
        <end position="484"/>
    </location>
</feature>
<dbReference type="WBParaSite" id="Smp_176820.1">
    <property type="protein sequence ID" value="Smp_176820.1"/>
    <property type="gene ID" value="Smp_176820"/>
</dbReference>
<dbReference type="Proteomes" id="UP000008854">
    <property type="component" value="Unassembled WGS sequence"/>
</dbReference>
<evidence type="ECO:0000256" key="3">
    <source>
        <dbReference type="ARBA" id="ARBA00022989"/>
    </source>
</evidence>
<dbReference type="GO" id="GO:0016020">
    <property type="term" value="C:membrane"/>
    <property type="evidence" value="ECO:0007669"/>
    <property type="project" value="UniProtKB-SubCell"/>
</dbReference>
<feature type="transmembrane region" description="Helical" evidence="5">
    <location>
        <begin position="378"/>
        <end position="398"/>
    </location>
</feature>
<dbReference type="InterPro" id="IPR053231">
    <property type="entry name" value="GPCR_LN-TM7"/>
</dbReference>
<feature type="transmembrane region" description="Helical" evidence="5">
    <location>
        <begin position="602"/>
        <end position="622"/>
    </location>
</feature>
<feature type="transmembrane region" description="Helical" evidence="5">
    <location>
        <begin position="346"/>
        <end position="366"/>
    </location>
</feature>
<dbReference type="STRING" id="6183.A0A3Q0KTI4"/>
<dbReference type="ExpressionAtlas" id="A0A3Q0KTI4">
    <property type="expression patterns" value="baseline"/>
</dbReference>
<dbReference type="PANTHER" id="PTHR45902:SF4">
    <property type="entry name" value="G-PROTEIN COUPLED RECEPTORS FAMILY 2 PROFILE 2 DOMAIN-CONTAINING PROTEIN"/>
    <property type="match status" value="1"/>
</dbReference>
<reference evidence="7" key="2">
    <citation type="submission" date="2018-12" db="UniProtKB">
        <authorList>
            <consortium name="WormBaseParasite"/>
        </authorList>
    </citation>
    <scope>IDENTIFICATION</scope>
    <source>
        <strain evidence="7">Puerto Rican</strain>
    </source>
</reference>
<feature type="transmembrane region" description="Helical" evidence="5">
    <location>
        <begin position="6"/>
        <end position="27"/>
    </location>
</feature>
<evidence type="ECO:0000256" key="5">
    <source>
        <dbReference type="SAM" id="Phobius"/>
    </source>
</evidence>
<proteinExistence type="predicted"/>
<feature type="transmembrane region" description="Helical" evidence="5">
    <location>
        <begin position="543"/>
        <end position="571"/>
    </location>
</feature>
<keyword evidence="4 5" id="KW-0472">Membrane</keyword>
<evidence type="ECO:0000256" key="2">
    <source>
        <dbReference type="ARBA" id="ARBA00022692"/>
    </source>
</evidence>
<evidence type="ECO:0000313" key="6">
    <source>
        <dbReference type="Proteomes" id="UP000008854"/>
    </source>
</evidence>
<name>A0A3Q0KTI4_SCHMA</name>
<comment type="subcellular location">
    <subcellularLocation>
        <location evidence="1">Membrane</location>
        <topology evidence="1">Multi-pass membrane protein</topology>
    </subcellularLocation>
</comment>
<dbReference type="PANTHER" id="PTHR45902">
    <property type="entry name" value="LATROPHILIN RECEPTOR-LIKE PROTEIN A"/>
    <property type="match status" value="1"/>
</dbReference>
<dbReference type="InParanoid" id="A0A3Q0KTI4"/>